<dbReference type="OrthoDB" id="1844152at2759"/>
<keyword evidence="5" id="KW-0560">Oxidoreductase</keyword>
<dbReference type="GO" id="GO:0004497">
    <property type="term" value="F:monooxygenase activity"/>
    <property type="evidence" value="ECO:0007669"/>
    <property type="project" value="UniProtKB-KW"/>
</dbReference>
<evidence type="ECO:0000256" key="7">
    <source>
        <dbReference type="ARBA" id="ARBA00023033"/>
    </source>
</evidence>
<accession>A0A9Q8L9P4</accession>
<dbReference type="Proteomes" id="UP000756132">
    <property type="component" value="Chromosome 1"/>
</dbReference>
<evidence type="ECO:0000256" key="5">
    <source>
        <dbReference type="ARBA" id="ARBA00023002"/>
    </source>
</evidence>
<dbReference type="InterPro" id="IPR036396">
    <property type="entry name" value="Cyt_P450_sf"/>
</dbReference>
<sequence>MVQLASQFGLDLLGSVSRADIRNDPEASSRRHLERVLLSHCALTKQWASLVGLALACMIYAALWIASTKRARLPHGLSRSAHCTAFGNCYGIAKANRDPLIVVPKEKMKWFVDRKDGATSHESFLMNTIVPEHSFPQAEACRPVYAMRTTIKYITPRLPKSVGTMWTEIGYQFDRHWPTDWSVYTDVALVESLTHIMDAVMCAALLDQSMSRDEAFIRLSYSFDRGVERKIALWPMQPDIFKPLIGPLFLKAPQRWRYSRLSPFFAKAVGERLQALADGGAEASIADYFITWYIMDARLADNPIDPTPDAVAAHFLALKIGAIAGRHNVLDILRDEATTVYGDAGQKWSKPAIDKLYRLDSAVRESFRCSPFENYGPCRVVVAKEGLHNYEEGWTARPGTVLATNIWEHYRNPALYPEPHRYDPFRYSRERERLLECDGTFPLTERDTLLKQLSLTYVGTDFLAFGAGRHTWWLF</sequence>
<dbReference type="GO" id="GO:0005506">
    <property type="term" value="F:iron ion binding"/>
    <property type="evidence" value="ECO:0007669"/>
    <property type="project" value="InterPro"/>
</dbReference>
<keyword evidence="4" id="KW-0479">Metal-binding</keyword>
<name>A0A9Q8L9P4_PASFU</name>
<reference evidence="9" key="1">
    <citation type="submission" date="2021-12" db="EMBL/GenBank/DDBJ databases">
        <authorList>
            <person name="Zaccaron A."/>
            <person name="Stergiopoulos I."/>
        </authorList>
    </citation>
    <scope>NUCLEOTIDE SEQUENCE</scope>
    <source>
        <strain evidence="9">Race5_Kim</strain>
    </source>
</reference>
<comment type="similarity">
    <text evidence="2">Belongs to the cytochrome P450 family.</text>
</comment>
<evidence type="ECO:0000256" key="8">
    <source>
        <dbReference type="SAM" id="Phobius"/>
    </source>
</evidence>
<comment type="cofactor">
    <cofactor evidence="1">
        <name>heme</name>
        <dbReference type="ChEBI" id="CHEBI:30413"/>
    </cofactor>
</comment>
<dbReference type="InterPro" id="IPR001128">
    <property type="entry name" value="Cyt_P450"/>
</dbReference>
<evidence type="ECO:0000256" key="3">
    <source>
        <dbReference type="ARBA" id="ARBA00022617"/>
    </source>
</evidence>
<evidence type="ECO:0000256" key="4">
    <source>
        <dbReference type="ARBA" id="ARBA00022723"/>
    </source>
</evidence>
<dbReference type="PANTHER" id="PTHR46206:SF1">
    <property type="entry name" value="P450, PUTATIVE (EUROFUNG)-RELATED"/>
    <property type="match status" value="1"/>
</dbReference>
<dbReference type="KEGG" id="ffu:CLAFUR5_00921"/>
<dbReference type="SUPFAM" id="SSF48264">
    <property type="entry name" value="Cytochrome P450"/>
    <property type="match status" value="1"/>
</dbReference>
<evidence type="ECO:0000256" key="6">
    <source>
        <dbReference type="ARBA" id="ARBA00023004"/>
    </source>
</evidence>
<keyword evidence="6" id="KW-0408">Iron</keyword>
<dbReference type="Gene3D" id="1.10.630.10">
    <property type="entry name" value="Cytochrome P450"/>
    <property type="match status" value="1"/>
</dbReference>
<keyword evidence="8" id="KW-0472">Membrane</keyword>
<feature type="transmembrane region" description="Helical" evidence="8">
    <location>
        <begin position="47"/>
        <end position="66"/>
    </location>
</feature>
<keyword evidence="10" id="KW-1185">Reference proteome</keyword>
<evidence type="ECO:0000313" key="9">
    <source>
        <dbReference type="EMBL" id="UJO12758.1"/>
    </source>
</evidence>
<reference evidence="9" key="2">
    <citation type="journal article" date="2022" name="Microb. Genom.">
        <title>A chromosome-scale genome assembly of the tomato pathogen Cladosporium fulvum reveals a compartmentalized genome architecture and the presence of a dispensable chromosome.</title>
        <authorList>
            <person name="Zaccaron A.Z."/>
            <person name="Chen L.H."/>
            <person name="Samaras A."/>
            <person name="Stergiopoulos I."/>
        </authorList>
    </citation>
    <scope>NUCLEOTIDE SEQUENCE</scope>
    <source>
        <strain evidence="9">Race5_Kim</strain>
    </source>
</reference>
<keyword evidence="7 9" id="KW-0503">Monooxygenase</keyword>
<dbReference type="RefSeq" id="XP_047757124.1">
    <property type="nucleotide sequence ID" value="XM_047900069.1"/>
</dbReference>
<protein>
    <submittedName>
        <fullName evidence="9">Cytochrome P450 monooxygenase gloP</fullName>
    </submittedName>
</protein>
<proteinExistence type="inferred from homology"/>
<evidence type="ECO:0000256" key="2">
    <source>
        <dbReference type="ARBA" id="ARBA00010617"/>
    </source>
</evidence>
<keyword evidence="3" id="KW-0349">Heme</keyword>
<dbReference type="Pfam" id="PF00067">
    <property type="entry name" value="p450"/>
    <property type="match status" value="1"/>
</dbReference>
<evidence type="ECO:0000256" key="1">
    <source>
        <dbReference type="ARBA" id="ARBA00001971"/>
    </source>
</evidence>
<keyword evidence="8" id="KW-0812">Transmembrane</keyword>
<evidence type="ECO:0000313" key="10">
    <source>
        <dbReference type="Proteomes" id="UP000756132"/>
    </source>
</evidence>
<organism evidence="9 10">
    <name type="scientific">Passalora fulva</name>
    <name type="common">Tomato leaf mold</name>
    <name type="synonym">Cladosporium fulvum</name>
    <dbReference type="NCBI Taxonomy" id="5499"/>
    <lineage>
        <taxon>Eukaryota</taxon>
        <taxon>Fungi</taxon>
        <taxon>Dikarya</taxon>
        <taxon>Ascomycota</taxon>
        <taxon>Pezizomycotina</taxon>
        <taxon>Dothideomycetes</taxon>
        <taxon>Dothideomycetidae</taxon>
        <taxon>Mycosphaerellales</taxon>
        <taxon>Mycosphaerellaceae</taxon>
        <taxon>Fulvia</taxon>
    </lineage>
</organism>
<dbReference type="GeneID" id="71980799"/>
<dbReference type="AlphaFoldDB" id="A0A9Q8L9P4"/>
<dbReference type="PANTHER" id="PTHR46206">
    <property type="entry name" value="CYTOCHROME P450"/>
    <property type="match status" value="1"/>
</dbReference>
<dbReference type="EMBL" id="CP090163">
    <property type="protein sequence ID" value="UJO12758.1"/>
    <property type="molecule type" value="Genomic_DNA"/>
</dbReference>
<dbReference type="GO" id="GO:0020037">
    <property type="term" value="F:heme binding"/>
    <property type="evidence" value="ECO:0007669"/>
    <property type="project" value="InterPro"/>
</dbReference>
<dbReference type="GO" id="GO:0016705">
    <property type="term" value="F:oxidoreductase activity, acting on paired donors, with incorporation or reduction of molecular oxygen"/>
    <property type="evidence" value="ECO:0007669"/>
    <property type="project" value="InterPro"/>
</dbReference>
<keyword evidence="8" id="KW-1133">Transmembrane helix</keyword>
<gene>
    <name evidence="9" type="ORF">CLAFUR5_00921</name>
</gene>